<evidence type="ECO:0000256" key="10">
    <source>
        <dbReference type="ARBA" id="ARBA00093676"/>
    </source>
</evidence>
<evidence type="ECO:0000256" key="3">
    <source>
        <dbReference type="ARBA" id="ARBA00022502"/>
    </source>
</evidence>
<gene>
    <name evidence="13" type="ORF">H4Q32_019268</name>
</gene>
<comment type="subcellular location">
    <subcellularLocation>
        <location evidence="1">Golgi apparatus membrane</location>
        <topology evidence="1">Multi-pass membrane protein</topology>
    </subcellularLocation>
</comment>
<dbReference type="Pfam" id="PF10277">
    <property type="entry name" value="Frag1"/>
    <property type="match status" value="1"/>
</dbReference>
<evidence type="ECO:0000256" key="8">
    <source>
        <dbReference type="ARBA" id="ARBA00093421"/>
    </source>
</evidence>
<dbReference type="InterPro" id="IPR019402">
    <property type="entry name" value="CWH43_N"/>
</dbReference>
<name>A0ABQ8LKN0_LABRO</name>
<reference evidence="13 14" key="1">
    <citation type="submission" date="2022-01" db="EMBL/GenBank/DDBJ databases">
        <title>A high-quality chromosome-level genome assembly of rohu carp, Labeo rohita.</title>
        <authorList>
            <person name="Arick M.A. II"/>
            <person name="Hsu C.-Y."/>
            <person name="Magbanua Z."/>
            <person name="Pechanova O."/>
            <person name="Grover C."/>
            <person name="Miller E."/>
            <person name="Thrash A."/>
            <person name="Ezzel L."/>
            <person name="Alam S."/>
            <person name="Benzie J."/>
            <person name="Hamilton M."/>
            <person name="Karsi A."/>
            <person name="Lawrence M.L."/>
            <person name="Peterson D.G."/>
        </authorList>
    </citation>
    <scope>NUCLEOTIDE SEQUENCE [LARGE SCALE GENOMIC DNA]</scope>
    <source>
        <strain evidence="14">BAU-BD-2019</strain>
        <tissue evidence="13">Blood</tissue>
    </source>
</reference>
<dbReference type="InterPro" id="IPR039545">
    <property type="entry name" value="PGAP2"/>
</dbReference>
<feature type="transmembrane region" description="Helical" evidence="11">
    <location>
        <begin position="274"/>
        <end position="297"/>
    </location>
</feature>
<evidence type="ECO:0000256" key="5">
    <source>
        <dbReference type="ARBA" id="ARBA00022989"/>
    </source>
</evidence>
<sequence>MQQVPYGYVDRDKPLIRVPFTRLAVITVCLPLLGLIACVVLALLYHYNDATYTHCQVPNYLPSISAAISLTPERYIWRFSIGLHSAPRFLVAAAYLSFYRGRFSRRLKEQLLSGVTFLLALSENVGLLLLTYVSSTETYSVHKSGFIVFIGSSLVHMMCTCKLWSMIAKYSLSEEYSWVECFGGSGWCAFTEPRSTCLPHIMLQKRTDDIVCLLSPFCRLSSLFLHCIYPNPLQHQEMMSSRLKSRLFLFNLFFCLLAAYFYRRHNTYCETGIYTLFALCEYLVVLSNMAFHMTAYWDFGGSEAPPWSAEEEKNEELNVARCMLGPLFPEGTARQFPHHKEVKPTSCQATTPSSPI</sequence>
<dbReference type="Proteomes" id="UP000830375">
    <property type="component" value="Unassembled WGS sequence"/>
</dbReference>
<comment type="similarity">
    <text evidence="2">Belongs to the PGAP2 family.</text>
</comment>
<organism evidence="13 14">
    <name type="scientific">Labeo rohita</name>
    <name type="common">Indian major carp</name>
    <name type="synonym">Cyprinus rohita</name>
    <dbReference type="NCBI Taxonomy" id="84645"/>
    <lineage>
        <taxon>Eukaryota</taxon>
        <taxon>Metazoa</taxon>
        <taxon>Chordata</taxon>
        <taxon>Craniata</taxon>
        <taxon>Vertebrata</taxon>
        <taxon>Euteleostomi</taxon>
        <taxon>Actinopterygii</taxon>
        <taxon>Neopterygii</taxon>
        <taxon>Teleostei</taxon>
        <taxon>Ostariophysi</taxon>
        <taxon>Cypriniformes</taxon>
        <taxon>Cyprinidae</taxon>
        <taxon>Labeoninae</taxon>
        <taxon>Labeonini</taxon>
        <taxon>Labeo</taxon>
    </lineage>
</organism>
<keyword evidence="5 11" id="KW-1133">Transmembrane helix</keyword>
<protein>
    <recommendedName>
        <fullName evidence="9">Acyltransferase PGAP2</fullName>
    </recommendedName>
    <alternativeName>
        <fullName evidence="10">Post-GPI attachment to proteins factor 2</fullName>
    </alternativeName>
</protein>
<evidence type="ECO:0000256" key="1">
    <source>
        <dbReference type="ARBA" id="ARBA00004653"/>
    </source>
</evidence>
<evidence type="ECO:0000259" key="12">
    <source>
        <dbReference type="Pfam" id="PF10277"/>
    </source>
</evidence>
<proteinExistence type="inferred from homology"/>
<evidence type="ECO:0000256" key="11">
    <source>
        <dbReference type="SAM" id="Phobius"/>
    </source>
</evidence>
<dbReference type="PANTHER" id="PTHR12892:SF11">
    <property type="entry name" value="POST-GPI ATTACHMENT TO PROTEINS FACTOR 2"/>
    <property type="match status" value="1"/>
</dbReference>
<keyword evidence="14" id="KW-1185">Reference proteome</keyword>
<comment type="function">
    <text evidence="8">Involved in the fatty acid remodeling steps of GPI-anchor maturation where the unsaturated acyl chain at sn-2 of inositol phosphate is replaced by a saturated stearoyl chain. May catalyze the second step of the fatty acid remodeling, by reacylating a lyso-GPI intermediate at sn-2 of inositol phosphate by a saturated chain. The fatty acid remodeling steps is critical for the integration of GPI-APs into lipid rafts.</text>
</comment>
<accession>A0ABQ8LKN0</accession>
<evidence type="ECO:0000256" key="9">
    <source>
        <dbReference type="ARBA" id="ARBA00093632"/>
    </source>
</evidence>
<evidence type="ECO:0000256" key="2">
    <source>
        <dbReference type="ARBA" id="ARBA00007414"/>
    </source>
</evidence>
<evidence type="ECO:0000256" key="6">
    <source>
        <dbReference type="ARBA" id="ARBA00023034"/>
    </source>
</evidence>
<comment type="caution">
    <text evidence="13">The sequence shown here is derived from an EMBL/GenBank/DDBJ whole genome shotgun (WGS) entry which is preliminary data.</text>
</comment>
<keyword evidence="6" id="KW-0333">Golgi apparatus</keyword>
<keyword evidence="3" id="KW-0337">GPI-anchor biosynthesis</keyword>
<dbReference type="EMBL" id="JACTAM010000021">
    <property type="protein sequence ID" value="KAI2651227.1"/>
    <property type="molecule type" value="Genomic_DNA"/>
</dbReference>
<evidence type="ECO:0000313" key="13">
    <source>
        <dbReference type="EMBL" id="KAI2651227.1"/>
    </source>
</evidence>
<feature type="transmembrane region" description="Helical" evidence="11">
    <location>
        <begin position="20"/>
        <end position="44"/>
    </location>
</feature>
<dbReference type="PANTHER" id="PTHR12892">
    <property type="entry name" value="FGF RECEPTOR ACTIVATING PROTEIN 1"/>
    <property type="match status" value="1"/>
</dbReference>
<evidence type="ECO:0000313" key="14">
    <source>
        <dbReference type="Proteomes" id="UP000830375"/>
    </source>
</evidence>
<feature type="transmembrane region" description="Helical" evidence="11">
    <location>
        <begin position="111"/>
        <end position="133"/>
    </location>
</feature>
<keyword evidence="7 11" id="KW-0472">Membrane</keyword>
<feature type="transmembrane region" description="Helical" evidence="11">
    <location>
        <begin position="243"/>
        <end position="262"/>
    </location>
</feature>
<evidence type="ECO:0000256" key="7">
    <source>
        <dbReference type="ARBA" id="ARBA00023136"/>
    </source>
</evidence>
<keyword evidence="4 11" id="KW-0812">Transmembrane</keyword>
<feature type="domain" description="CWH43-like N-terminal" evidence="12">
    <location>
        <begin position="20"/>
        <end position="300"/>
    </location>
</feature>
<feature type="transmembrane region" description="Helical" evidence="11">
    <location>
        <begin position="75"/>
        <end position="99"/>
    </location>
</feature>
<evidence type="ECO:0000256" key="4">
    <source>
        <dbReference type="ARBA" id="ARBA00022692"/>
    </source>
</evidence>
<feature type="transmembrane region" description="Helical" evidence="11">
    <location>
        <begin position="145"/>
        <end position="164"/>
    </location>
</feature>